<geneLocation type="mitochondrion" evidence="17"/>
<evidence type="ECO:0000256" key="2">
    <source>
        <dbReference type="ARBA" id="ARBA00005698"/>
    </source>
</evidence>
<evidence type="ECO:0000313" key="17">
    <source>
        <dbReference type="EMBL" id="ASL05651.1"/>
    </source>
</evidence>
<dbReference type="CTD" id="4541"/>
<dbReference type="EC" id="7.1.1.2" evidence="3"/>
<evidence type="ECO:0000256" key="15">
    <source>
        <dbReference type="ARBA" id="ARBA00049551"/>
    </source>
</evidence>
<evidence type="ECO:0000256" key="13">
    <source>
        <dbReference type="ARBA" id="ARBA00023136"/>
    </source>
</evidence>
<dbReference type="PANTHER" id="PTHR11435">
    <property type="entry name" value="NADH UBIQUINONE OXIDOREDUCTASE SUBUNIT ND6"/>
    <property type="match status" value="1"/>
</dbReference>
<evidence type="ECO:0000256" key="4">
    <source>
        <dbReference type="ARBA" id="ARBA00021095"/>
    </source>
</evidence>
<evidence type="ECO:0000256" key="9">
    <source>
        <dbReference type="ARBA" id="ARBA00022982"/>
    </source>
</evidence>
<feature type="transmembrane region" description="Helical" evidence="16">
    <location>
        <begin position="136"/>
        <end position="158"/>
    </location>
</feature>
<evidence type="ECO:0000256" key="8">
    <source>
        <dbReference type="ARBA" id="ARBA00022967"/>
    </source>
</evidence>
<dbReference type="PANTHER" id="PTHR11435:SF1">
    <property type="entry name" value="NADH-UBIQUINONE OXIDOREDUCTASE CHAIN 6"/>
    <property type="match status" value="1"/>
</dbReference>
<keyword evidence="8" id="KW-1278">Translocase</keyword>
<organism evidence="17">
    <name type="scientific">Aegosoma sinicum</name>
    <dbReference type="NCBI Taxonomy" id="2020310"/>
    <lineage>
        <taxon>Eukaryota</taxon>
        <taxon>Metazoa</taxon>
        <taxon>Ecdysozoa</taxon>
        <taxon>Arthropoda</taxon>
        <taxon>Hexapoda</taxon>
        <taxon>Insecta</taxon>
        <taxon>Pterygota</taxon>
        <taxon>Neoptera</taxon>
        <taxon>Endopterygota</taxon>
        <taxon>Coleoptera</taxon>
        <taxon>Polyphaga</taxon>
        <taxon>Cucujiformia</taxon>
        <taxon>Chrysomeloidea</taxon>
        <taxon>Cerambycidae</taxon>
        <taxon>Prioninae</taxon>
        <taxon>Aegosomatini</taxon>
        <taxon>Aegosoma</taxon>
    </lineage>
</organism>
<keyword evidence="13 16" id="KW-0472">Membrane</keyword>
<keyword evidence="12 17" id="KW-0496">Mitochondrion</keyword>
<evidence type="ECO:0000256" key="7">
    <source>
        <dbReference type="ARBA" id="ARBA00022692"/>
    </source>
</evidence>
<evidence type="ECO:0000256" key="12">
    <source>
        <dbReference type="ARBA" id="ARBA00023128"/>
    </source>
</evidence>
<evidence type="ECO:0000256" key="10">
    <source>
        <dbReference type="ARBA" id="ARBA00022989"/>
    </source>
</evidence>
<keyword evidence="6" id="KW-0679">Respiratory chain</keyword>
<evidence type="ECO:0000256" key="14">
    <source>
        <dbReference type="ARBA" id="ARBA00031019"/>
    </source>
</evidence>
<feature type="transmembrane region" description="Helical" evidence="16">
    <location>
        <begin position="80"/>
        <end position="101"/>
    </location>
</feature>
<keyword evidence="5" id="KW-0813">Transport</keyword>
<protein>
    <recommendedName>
        <fullName evidence="4">NADH-ubiquinone oxidoreductase chain 6</fullName>
        <ecNumber evidence="3">7.1.1.2</ecNumber>
    </recommendedName>
    <alternativeName>
        <fullName evidence="14">NADH dehydrogenase subunit 6</fullName>
    </alternativeName>
</protein>
<keyword evidence="10 16" id="KW-1133">Transmembrane helix</keyword>
<keyword evidence="9" id="KW-0249">Electron transport</keyword>
<comment type="catalytic activity">
    <reaction evidence="15">
        <text>a ubiquinone + NADH + 5 H(+)(in) = a ubiquinol + NAD(+) + 4 H(+)(out)</text>
        <dbReference type="Rhea" id="RHEA:29091"/>
        <dbReference type="Rhea" id="RHEA-COMP:9565"/>
        <dbReference type="Rhea" id="RHEA-COMP:9566"/>
        <dbReference type="ChEBI" id="CHEBI:15378"/>
        <dbReference type="ChEBI" id="CHEBI:16389"/>
        <dbReference type="ChEBI" id="CHEBI:17976"/>
        <dbReference type="ChEBI" id="CHEBI:57540"/>
        <dbReference type="ChEBI" id="CHEBI:57945"/>
        <dbReference type="EC" id="7.1.1.2"/>
    </reaction>
</comment>
<evidence type="ECO:0000256" key="11">
    <source>
        <dbReference type="ARBA" id="ARBA00023027"/>
    </source>
</evidence>
<comment type="subcellular location">
    <subcellularLocation>
        <location evidence="1">Mitochondrion membrane</location>
        <topology evidence="1">Multi-pass membrane protein</topology>
    </subcellularLocation>
</comment>
<evidence type="ECO:0000256" key="3">
    <source>
        <dbReference type="ARBA" id="ARBA00012944"/>
    </source>
</evidence>
<evidence type="ECO:0000256" key="16">
    <source>
        <dbReference type="SAM" id="Phobius"/>
    </source>
</evidence>
<evidence type="ECO:0000256" key="5">
    <source>
        <dbReference type="ARBA" id="ARBA00022448"/>
    </source>
</evidence>
<name>A0A343ERE5_9CUCU</name>
<comment type="similarity">
    <text evidence="2">Belongs to the complex I subunit 6 family.</text>
</comment>
<gene>
    <name evidence="17" type="primary">ND6</name>
</gene>
<dbReference type="GeneID" id="37503147"/>
<proteinExistence type="inferred from homology"/>
<sequence>MLTTMLLLSTVTLSIFFLSISHPLSFGLVLLLQTMVVSLITGLMSFNFWFSYILFLIMVGGMLILFIYMTSIASNEKFKFSFKLFIVFILFLVSLLALAMLDYSFPNQFLLTYDLVSQDKTPLNYNSMTKFINTPASFNLTMIIVYLLITLIMVVKITNIQYGPLRQKF</sequence>
<evidence type="ECO:0000256" key="6">
    <source>
        <dbReference type="ARBA" id="ARBA00022660"/>
    </source>
</evidence>
<keyword evidence="11" id="KW-0520">NAD</keyword>
<reference evidence="17" key="1">
    <citation type="submission" date="2017-03" db="EMBL/GenBank/DDBJ databases">
        <title>The mitochondrial genome sequencing and phylogenetic analysis of Cerambycidae species(Insecta:Coleoptera).</title>
        <authorList>
            <person name="Yang J."/>
        </authorList>
    </citation>
    <scope>NUCLEOTIDE SEQUENCE</scope>
</reference>
<keyword evidence="7 16" id="KW-0812">Transmembrane</keyword>
<accession>A0A343ERE5</accession>
<dbReference type="AlphaFoldDB" id="A0A343ERE5"/>
<feature type="transmembrane region" description="Helical" evidence="16">
    <location>
        <begin position="47"/>
        <end position="68"/>
    </location>
</feature>
<evidence type="ECO:0000256" key="1">
    <source>
        <dbReference type="ARBA" id="ARBA00004225"/>
    </source>
</evidence>
<dbReference type="RefSeq" id="YP_009499537.1">
    <property type="nucleotide sequence ID" value="NC_038089.1"/>
</dbReference>
<dbReference type="InterPro" id="IPR050269">
    <property type="entry name" value="ComplexI_Subunit6"/>
</dbReference>
<dbReference type="GO" id="GO:0031966">
    <property type="term" value="C:mitochondrial membrane"/>
    <property type="evidence" value="ECO:0007669"/>
    <property type="project" value="UniProtKB-SubCell"/>
</dbReference>
<dbReference type="EMBL" id="KY773686">
    <property type="protein sequence ID" value="ASL05651.1"/>
    <property type="molecule type" value="Genomic_DNA"/>
</dbReference>
<dbReference type="GO" id="GO:0008137">
    <property type="term" value="F:NADH dehydrogenase (ubiquinone) activity"/>
    <property type="evidence" value="ECO:0007669"/>
    <property type="project" value="UniProtKB-EC"/>
</dbReference>